<feature type="compositionally biased region" description="Low complexity" evidence="1">
    <location>
        <begin position="71"/>
        <end position="82"/>
    </location>
</feature>
<dbReference type="SUPFAM" id="SSF46689">
    <property type="entry name" value="Homeodomain-like"/>
    <property type="match status" value="1"/>
</dbReference>
<evidence type="ECO:0000313" key="3">
    <source>
        <dbReference type="EMBL" id="QDT02271.1"/>
    </source>
</evidence>
<dbReference type="EMBL" id="CP036525">
    <property type="protein sequence ID" value="QDT02271.1"/>
    <property type="molecule type" value="Genomic_DNA"/>
</dbReference>
<dbReference type="KEGG" id="rlc:K227x_01150"/>
<evidence type="ECO:0000256" key="1">
    <source>
        <dbReference type="SAM" id="MobiDB-lite"/>
    </source>
</evidence>
<dbReference type="EMBL" id="CP036525">
    <property type="protein sequence ID" value="QDT01748.1"/>
    <property type="molecule type" value="Genomic_DNA"/>
</dbReference>
<evidence type="ECO:0000313" key="4">
    <source>
        <dbReference type="Proteomes" id="UP000318538"/>
    </source>
</evidence>
<dbReference type="Proteomes" id="UP000318538">
    <property type="component" value="Chromosome"/>
</dbReference>
<reference evidence="3 4" key="1">
    <citation type="submission" date="2019-02" db="EMBL/GenBank/DDBJ databases">
        <title>Deep-cultivation of Planctomycetes and their phenomic and genomic characterization uncovers novel biology.</title>
        <authorList>
            <person name="Wiegand S."/>
            <person name="Jogler M."/>
            <person name="Boedeker C."/>
            <person name="Pinto D."/>
            <person name="Vollmers J."/>
            <person name="Rivas-Marin E."/>
            <person name="Kohn T."/>
            <person name="Peeters S.H."/>
            <person name="Heuer A."/>
            <person name="Rast P."/>
            <person name="Oberbeckmann S."/>
            <person name="Bunk B."/>
            <person name="Jeske O."/>
            <person name="Meyerdierks A."/>
            <person name="Storesund J.E."/>
            <person name="Kallscheuer N."/>
            <person name="Luecker S."/>
            <person name="Lage O.M."/>
            <person name="Pohl T."/>
            <person name="Merkel B.J."/>
            <person name="Hornburger P."/>
            <person name="Mueller R.-W."/>
            <person name="Bruemmer F."/>
            <person name="Labrenz M."/>
            <person name="Spormann A.M."/>
            <person name="Op den Camp H."/>
            <person name="Overmann J."/>
            <person name="Amann R."/>
            <person name="Jetten M.S.M."/>
            <person name="Mascher T."/>
            <person name="Medema M.H."/>
            <person name="Devos D.P."/>
            <person name="Kaster A.-K."/>
            <person name="Ovreas L."/>
            <person name="Rohde M."/>
            <person name="Galperin M.Y."/>
            <person name="Jogler C."/>
        </authorList>
    </citation>
    <scope>NUCLEOTIDE SEQUENCE [LARGE SCALE GENOMIC DNA]</scope>
    <source>
        <strain evidence="3 4">K22_7</strain>
    </source>
</reference>
<evidence type="ECO:0000313" key="2">
    <source>
        <dbReference type="EMBL" id="QDT01748.1"/>
    </source>
</evidence>
<name>A0A517N576_9BACT</name>
<dbReference type="Pfam" id="PF01527">
    <property type="entry name" value="HTH_Tnp_1"/>
    <property type="match status" value="1"/>
</dbReference>
<dbReference type="AlphaFoldDB" id="A0A517N576"/>
<dbReference type="Gene3D" id="1.10.10.60">
    <property type="entry name" value="Homeodomain-like"/>
    <property type="match status" value="1"/>
</dbReference>
<accession>A0A517N576</accession>
<proteinExistence type="predicted"/>
<dbReference type="InterPro" id="IPR009057">
    <property type="entry name" value="Homeodomain-like_sf"/>
</dbReference>
<keyword evidence="4" id="KW-1185">Reference proteome</keyword>
<dbReference type="KEGG" id="rlc:K227x_06440"/>
<dbReference type="InterPro" id="IPR002514">
    <property type="entry name" value="Transposase_8"/>
</dbReference>
<protein>
    <submittedName>
        <fullName evidence="3">Transposase</fullName>
    </submittedName>
</protein>
<dbReference type="GO" id="GO:0003677">
    <property type="term" value="F:DNA binding"/>
    <property type="evidence" value="ECO:0007669"/>
    <property type="project" value="InterPro"/>
</dbReference>
<feature type="region of interest" description="Disordered" evidence="1">
    <location>
        <begin position="68"/>
        <end position="93"/>
    </location>
</feature>
<sequence>MTDTANKKIEKDPEVTQKAARRRFTADYKRRIALEAESCTEPGEIGALLRREGIYSSVLAKWRRQLREESLSSSKKSNGKTSPADQLKRLERENERLKEKLRHAELIIDVQKKVSEMMQIRSHEKDD</sequence>
<gene>
    <name evidence="2" type="ORF">K227x_01150</name>
    <name evidence="3" type="ORF">K227x_06440</name>
</gene>
<dbReference type="GO" id="GO:0004803">
    <property type="term" value="F:transposase activity"/>
    <property type="evidence" value="ECO:0007669"/>
    <property type="project" value="InterPro"/>
</dbReference>
<dbReference type="GO" id="GO:0006313">
    <property type="term" value="P:DNA transposition"/>
    <property type="evidence" value="ECO:0007669"/>
    <property type="project" value="InterPro"/>
</dbReference>
<organism evidence="3 4">
    <name type="scientific">Rubripirellula lacrimiformis</name>
    <dbReference type="NCBI Taxonomy" id="1930273"/>
    <lineage>
        <taxon>Bacteria</taxon>
        <taxon>Pseudomonadati</taxon>
        <taxon>Planctomycetota</taxon>
        <taxon>Planctomycetia</taxon>
        <taxon>Pirellulales</taxon>
        <taxon>Pirellulaceae</taxon>
        <taxon>Rubripirellula</taxon>
    </lineage>
</organism>